<feature type="transmembrane region" description="Helical" evidence="1">
    <location>
        <begin position="20"/>
        <end position="44"/>
    </location>
</feature>
<comment type="caution">
    <text evidence="3">The sequence shown here is derived from an EMBL/GenBank/DDBJ whole genome shotgun (WGS) entry which is preliminary data.</text>
</comment>
<dbReference type="PANTHER" id="PTHR30319">
    <property type="entry name" value="PHENYLACETIC ACID REGULATOR-RELATED TRANSCRIPTIONAL REPRESSOR"/>
    <property type="match status" value="1"/>
</dbReference>
<gene>
    <name evidence="3" type="ORF">COS26_02060</name>
</gene>
<dbReference type="InterPro" id="IPR048846">
    <property type="entry name" value="PaaX-like_central"/>
</dbReference>
<dbReference type="EMBL" id="PEUA01000046">
    <property type="protein sequence ID" value="PIV42487.1"/>
    <property type="molecule type" value="Genomic_DNA"/>
</dbReference>
<keyword evidence="1" id="KW-1133">Transmembrane helix</keyword>
<dbReference type="Gene3D" id="3.30.70.2650">
    <property type="match status" value="1"/>
</dbReference>
<dbReference type="SUPFAM" id="SSF143430">
    <property type="entry name" value="TTP0101/SSO1404-like"/>
    <property type="match status" value="1"/>
</dbReference>
<evidence type="ECO:0000313" key="3">
    <source>
        <dbReference type="EMBL" id="PIV42487.1"/>
    </source>
</evidence>
<evidence type="ECO:0000259" key="2">
    <source>
        <dbReference type="Pfam" id="PF20803"/>
    </source>
</evidence>
<dbReference type="Pfam" id="PF20803">
    <property type="entry name" value="PaaX_M"/>
    <property type="match status" value="1"/>
</dbReference>
<organism evidence="3 4">
    <name type="scientific">Candidatus Nealsonbacteria bacterium CG02_land_8_20_14_3_00_40_11</name>
    <dbReference type="NCBI Taxonomy" id="1974700"/>
    <lineage>
        <taxon>Bacteria</taxon>
        <taxon>Candidatus Nealsoniibacteriota</taxon>
    </lineage>
</organism>
<dbReference type="PANTHER" id="PTHR30319:SF1">
    <property type="entry name" value="TRANSCRIPTIONAL REPRESSOR PAAX"/>
    <property type="match status" value="1"/>
</dbReference>
<name>A0A2M7D7Q1_9BACT</name>
<keyword evidence="1" id="KW-0472">Membrane</keyword>
<evidence type="ECO:0000313" key="4">
    <source>
        <dbReference type="Proteomes" id="UP000230304"/>
    </source>
</evidence>
<keyword evidence="1" id="KW-0812">Transmembrane</keyword>
<dbReference type="Proteomes" id="UP000230304">
    <property type="component" value="Unassembled WGS sequence"/>
</dbReference>
<feature type="domain" description="Transcriptional repressor PaaX-like central Cas2-like" evidence="2">
    <location>
        <begin position="102"/>
        <end position="171"/>
    </location>
</feature>
<accession>A0A2M7D7Q1</accession>
<protein>
    <recommendedName>
        <fullName evidence="2">Transcriptional repressor PaaX-like central Cas2-like domain-containing protein</fullName>
    </recommendedName>
</protein>
<dbReference type="AlphaFoldDB" id="A0A2M7D7Q1"/>
<reference evidence="4" key="1">
    <citation type="submission" date="2017-09" db="EMBL/GenBank/DDBJ databases">
        <title>Depth-based differentiation of microbial function through sediment-hosted aquifers and enrichment of novel symbionts in the deep terrestrial subsurface.</title>
        <authorList>
            <person name="Probst A.J."/>
            <person name="Ladd B."/>
            <person name="Jarett J.K."/>
            <person name="Geller-Mcgrath D.E."/>
            <person name="Sieber C.M.K."/>
            <person name="Emerson J.B."/>
            <person name="Anantharaman K."/>
            <person name="Thomas B.C."/>
            <person name="Malmstrom R."/>
            <person name="Stieglmeier M."/>
            <person name="Klingl A."/>
            <person name="Woyke T."/>
            <person name="Ryan C.M."/>
            <person name="Banfield J.F."/>
        </authorList>
    </citation>
    <scope>NUCLEOTIDE SEQUENCE [LARGE SCALE GENOMIC DNA]</scope>
</reference>
<sequence>MRPIRKLKTKYYAKEILKYLLLAGMIYIAFSSPYFTFSLSRTIFKNKKVFRKKFTNTFWYLKKKGLLQFKKQGHDVCIALTKEGKKRAGKYQIDDLYIERPKKWDKKWRIVIFDIPNSSAVVRNVFRRKLKEFGFYFFQKSVWIYPFKCQEEINFLREFLGASKRQIQILEVSQLEDDHFLRKTFKV</sequence>
<proteinExistence type="predicted"/>
<evidence type="ECO:0000256" key="1">
    <source>
        <dbReference type="SAM" id="Phobius"/>
    </source>
</evidence>
<dbReference type="GO" id="GO:0006351">
    <property type="term" value="P:DNA-templated transcription"/>
    <property type="evidence" value="ECO:0007669"/>
    <property type="project" value="TreeGrafter"/>
</dbReference>